<name>A0ABV8CP77_9GAMM</name>
<gene>
    <name evidence="1" type="ORF">ACFOSS_09040</name>
</gene>
<accession>A0ABV8CP77</accession>
<sequence length="139" mass="16453">MTPNTAQVQAAEYWSTLTPRLQHERHSAIQVIESYLEWVRERAVCHQAEAWNYHESCCQQLMRAVDDSRFAPEVRELCSDYLWQPLEELQRLSLSPCSQPRCRHRLQCLMQQLEQLLLPVTRRQPGMYLCARCEAIDLH</sequence>
<dbReference type="RefSeq" id="WP_377151994.1">
    <property type="nucleotide sequence ID" value="NZ_JBHSAF010000007.1"/>
</dbReference>
<organism evidence="1 2">
    <name type="scientific">Pseudaeromonas sharmana</name>
    <dbReference type="NCBI Taxonomy" id="328412"/>
    <lineage>
        <taxon>Bacteria</taxon>
        <taxon>Pseudomonadati</taxon>
        <taxon>Pseudomonadota</taxon>
        <taxon>Gammaproteobacteria</taxon>
        <taxon>Aeromonadales</taxon>
        <taxon>Aeromonadaceae</taxon>
        <taxon>Pseudaeromonas</taxon>
    </lineage>
</organism>
<keyword evidence="2" id="KW-1185">Reference proteome</keyword>
<evidence type="ECO:0000313" key="1">
    <source>
        <dbReference type="EMBL" id="MFC3913611.1"/>
    </source>
</evidence>
<dbReference type="EMBL" id="JBHSAF010000007">
    <property type="protein sequence ID" value="MFC3913611.1"/>
    <property type="molecule type" value="Genomic_DNA"/>
</dbReference>
<evidence type="ECO:0000313" key="2">
    <source>
        <dbReference type="Proteomes" id="UP001595692"/>
    </source>
</evidence>
<reference evidence="2" key="1">
    <citation type="journal article" date="2019" name="Int. J. Syst. Evol. Microbiol.">
        <title>The Global Catalogue of Microorganisms (GCM) 10K type strain sequencing project: providing services to taxonomists for standard genome sequencing and annotation.</title>
        <authorList>
            <consortium name="The Broad Institute Genomics Platform"/>
            <consortium name="The Broad Institute Genome Sequencing Center for Infectious Disease"/>
            <person name="Wu L."/>
            <person name="Ma J."/>
        </authorList>
    </citation>
    <scope>NUCLEOTIDE SEQUENCE [LARGE SCALE GENOMIC DNA]</scope>
    <source>
        <strain evidence="2">CCUG 54939</strain>
    </source>
</reference>
<proteinExistence type="predicted"/>
<comment type="caution">
    <text evidence="1">The sequence shown here is derived from an EMBL/GenBank/DDBJ whole genome shotgun (WGS) entry which is preliminary data.</text>
</comment>
<protein>
    <submittedName>
        <fullName evidence="1">Uncharacterized protein</fullName>
    </submittedName>
</protein>
<dbReference type="Proteomes" id="UP001595692">
    <property type="component" value="Unassembled WGS sequence"/>
</dbReference>